<evidence type="ECO:0000256" key="2">
    <source>
        <dbReference type="SAM" id="Phobius"/>
    </source>
</evidence>
<dbReference type="Proteomes" id="UP000834106">
    <property type="component" value="Chromosome 12"/>
</dbReference>
<organism evidence="3 4">
    <name type="scientific">Fraxinus pennsylvanica</name>
    <dbReference type="NCBI Taxonomy" id="56036"/>
    <lineage>
        <taxon>Eukaryota</taxon>
        <taxon>Viridiplantae</taxon>
        <taxon>Streptophyta</taxon>
        <taxon>Embryophyta</taxon>
        <taxon>Tracheophyta</taxon>
        <taxon>Spermatophyta</taxon>
        <taxon>Magnoliopsida</taxon>
        <taxon>eudicotyledons</taxon>
        <taxon>Gunneridae</taxon>
        <taxon>Pentapetalae</taxon>
        <taxon>asterids</taxon>
        <taxon>lamiids</taxon>
        <taxon>Lamiales</taxon>
        <taxon>Oleaceae</taxon>
        <taxon>Oleeae</taxon>
        <taxon>Fraxinus</taxon>
    </lineage>
</organism>
<keyword evidence="2" id="KW-0812">Transmembrane</keyword>
<feature type="compositionally biased region" description="Basic and acidic residues" evidence="1">
    <location>
        <begin position="67"/>
        <end position="78"/>
    </location>
</feature>
<protein>
    <submittedName>
        <fullName evidence="3">Uncharacterized protein</fullName>
    </submittedName>
</protein>
<keyword evidence="2" id="KW-0472">Membrane</keyword>
<keyword evidence="4" id="KW-1185">Reference proteome</keyword>
<evidence type="ECO:0000256" key="1">
    <source>
        <dbReference type="SAM" id="MobiDB-lite"/>
    </source>
</evidence>
<evidence type="ECO:0000313" key="4">
    <source>
        <dbReference type="Proteomes" id="UP000834106"/>
    </source>
</evidence>
<evidence type="ECO:0000313" key="3">
    <source>
        <dbReference type="EMBL" id="CAI9772278.1"/>
    </source>
</evidence>
<proteinExistence type="predicted"/>
<dbReference type="EMBL" id="OU503047">
    <property type="protein sequence ID" value="CAI9772278.1"/>
    <property type="molecule type" value="Genomic_DNA"/>
</dbReference>
<dbReference type="AlphaFoldDB" id="A0AAD1ZN65"/>
<name>A0AAD1ZN65_9LAMI</name>
<reference evidence="3" key="1">
    <citation type="submission" date="2023-05" db="EMBL/GenBank/DDBJ databases">
        <authorList>
            <person name="Huff M."/>
        </authorList>
    </citation>
    <scope>NUCLEOTIDE SEQUENCE</scope>
</reference>
<gene>
    <name evidence="3" type="ORF">FPE_LOCUS19708</name>
</gene>
<keyword evidence="2" id="KW-1133">Transmembrane helix</keyword>
<accession>A0AAD1ZN65</accession>
<feature type="region of interest" description="Disordered" evidence="1">
    <location>
        <begin position="54"/>
        <end position="78"/>
    </location>
</feature>
<feature type="transmembrane region" description="Helical" evidence="2">
    <location>
        <begin position="106"/>
        <end position="124"/>
    </location>
</feature>
<sequence length="126" mass="14365">MRSVTTETSVLGIGKFAGRDRTWKSRSSEVIAEAPPEYARTMPQRREPKARININQDSMKNRVVNPSKRETTTGETAEERVPWLSGQHMENIENCHHPDSPTMGSFKYIFLFVVALIIVSFLMVQL</sequence>